<feature type="transmembrane region" description="Helical" evidence="4">
    <location>
        <begin position="922"/>
        <end position="944"/>
    </location>
</feature>
<evidence type="ECO:0000256" key="3">
    <source>
        <dbReference type="SAM" id="MobiDB-lite"/>
    </source>
</evidence>
<dbReference type="Pfam" id="PF00307">
    <property type="entry name" value="CH"/>
    <property type="match status" value="1"/>
</dbReference>
<keyword evidence="2" id="KW-0677">Repeat</keyword>
<dbReference type="SMART" id="SM00364">
    <property type="entry name" value="LRR_BAC"/>
    <property type="match status" value="5"/>
</dbReference>
<dbReference type="InterPro" id="IPR050216">
    <property type="entry name" value="LRR_domain-containing"/>
</dbReference>
<keyword evidence="4" id="KW-0472">Membrane</keyword>
<keyword evidence="4" id="KW-1133">Transmembrane helix</keyword>
<dbReference type="SMART" id="SM00369">
    <property type="entry name" value="LRR_TYP"/>
    <property type="match status" value="6"/>
</dbReference>
<dbReference type="InterPro" id="IPR003591">
    <property type="entry name" value="Leu-rich_rpt_typical-subtyp"/>
</dbReference>
<keyword evidence="4" id="KW-0812">Transmembrane</keyword>
<feature type="region of interest" description="Disordered" evidence="3">
    <location>
        <begin position="683"/>
        <end position="747"/>
    </location>
</feature>
<dbReference type="PANTHER" id="PTHR48051:SF21">
    <property type="entry name" value="CALPONIN-HOMOLOGY (CH) DOMAIN-CONTAINING PROTEIN"/>
    <property type="match status" value="1"/>
</dbReference>
<dbReference type="AlphaFoldDB" id="A0A183TUU8"/>
<dbReference type="Gene3D" id="1.10.418.10">
    <property type="entry name" value="Calponin-like domain"/>
    <property type="match status" value="1"/>
</dbReference>
<dbReference type="SUPFAM" id="SSF47576">
    <property type="entry name" value="Calponin-homology domain, CH-domain"/>
    <property type="match status" value="1"/>
</dbReference>
<accession>A0A183TUU8</accession>
<dbReference type="Pfam" id="PF13855">
    <property type="entry name" value="LRR_8"/>
    <property type="match status" value="1"/>
</dbReference>
<evidence type="ECO:0000313" key="7">
    <source>
        <dbReference type="Proteomes" id="UP000050794"/>
    </source>
</evidence>
<feature type="transmembrane region" description="Helical" evidence="4">
    <location>
        <begin position="895"/>
        <end position="915"/>
    </location>
</feature>
<reference evidence="8" key="1">
    <citation type="submission" date="2016-06" db="UniProtKB">
        <authorList>
            <consortium name="WormBaseParasite"/>
        </authorList>
    </citation>
    <scope>IDENTIFICATION</scope>
</reference>
<dbReference type="GO" id="GO:0005737">
    <property type="term" value="C:cytoplasm"/>
    <property type="evidence" value="ECO:0007669"/>
    <property type="project" value="TreeGrafter"/>
</dbReference>
<evidence type="ECO:0000256" key="1">
    <source>
        <dbReference type="ARBA" id="ARBA00022614"/>
    </source>
</evidence>
<dbReference type="EMBL" id="UYWY01000006">
    <property type="protein sequence ID" value="VDM23401.1"/>
    <property type="molecule type" value="Genomic_DNA"/>
</dbReference>
<evidence type="ECO:0000256" key="2">
    <source>
        <dbReference type="ARBA" id="ARBA00022737"/>
    </source>
</evidence>
<dbReference type="SUPFAM" id="SSF52058">
    <property type="entry name" value="L domain-like"/>
    <property type="match status" value="1"/>
</dbReference>
<dbReference type="WBParaSite" id="TCNE_0000001701-mRNA-1">
    <property type="protein sequence ID" value="TCNE_0000001701-mRNA-1"/>
    <property type="gene ID" value="TCNE_0000001701"/>
</dbReference>
<feature type="compositionally biased region" description="Low complexity" evidence="3">
    <location>
        <begin position="736"/>
        <end position="747"/>
    </location>
</feature>
<feature type="compositionally biased region" description="Low complexity" evidence="3">
    <location>
        <begin position="704"/>
        <end position="720"/>
    </location>
</feature>
<dbReference type="InterPro" id="IPR001611">
    <property type="entry name" value="Leu-rich_rpt"/>
</dbReference>
<keyword evidence="1" id="KW-0433">Leucine-rich repeat</keyword>
<dbReference type="Gene3D" id="3.80.10.10">
    <property type="entry name" value="Ribonuclease Inhibitor"/>
    <property type="match status" value="1"/>
</dbReference>
<evidence type="ECO:0000313" key="8">
    <source>
        <dbReference type="WBParaSite" id="TCNE_0000001701-mRNA-1"/>
    </source>
</evidence>
<protein>
    <submittedName>
        <fullName evidence="8">Calponin-homology (CH) domain-containing protein</fullName>
    </submittedName>
</protein>
<dbReference type="PROSITE" id="PS50021">
    <property type="entry name" value="CH"/>
    <property type="match status" value="1"/>
</dbReference>
<evidence type="ECO:0000259" key="5">
    <source>
        <dbReference type="PROSITE" id="PS50021"/>
    </source>
</evidence>
<evidence type="ECO:0000313" key="6">
    <source>
        <dbReference type="EMBL" id="VDM23401.1"/>
    </source>
</evidence>
<proteinExistence type="predicted"/>
<organism evidence="7 8">
    <name type="scientific">Toxocara canis</name>
    <name type="common">Canine roundworm</name>
    <dbReference type="NCBI Taxonomy" id="6265"/>
    <lineage>
        <taxon>Eukaryota</taxon>
        <taxon>Metazoa</taxon>
        <taxon>Ecdysozoa</taxon>
        <taxon>Nematoda</taxon>
        <taxon>Chromadorea</taxon>
        <taxon>Rhabditida</taxon>
        <taxon>Spirurina</taxon>
        <taxon>Ascaridomorpha</taxon>
        <taxon>Ascaridoidea</taxon>
        <taxon>Toxocaridae</taxon>
        <taxon>Toxocara</taxon>
    </lineage>
</organism>
<sequence length="966" mass="105295">MFEEAELSGVLMLASRKLKEFPSNLAIKYDISDVISAEDLYSMPLEYRIGDPKMFRFDSMHLVSKRYLSDNRLNELPICICELSSMETLRVRATGLRSLPAAVQLLESLTYLDLSENQLSTLPIGLFSIRLQVLLLTGNRLESLPREIRQLAGSLHELDVSCNRLRAIPADIALLKLLRVLNMRDNRLTRLPSELSRMELRILDVSENELGELPSELRHMCSLIDLRVEGNPLATPPVSICSKARQFILMLSGKGREHVFKWLRAQANTSEGGMRPMDWSMNRPATINATLRRGRYNDNGIDMMARRVERRSRSTRFNTLGGSDSGYASTVDEHRYSHEYQAPTAAGCLFGINESLRSPSAGHDSPPYIDYTGKAKCCEVVQQQQSTASSSSSTSASGGLLNEVMSAYAEKMGNELAHDRSAVTSTSHRSSIERALLYSSSSILSSSSSSLSSSATITHRPQAIVSPMTAVSSSNSDSLTSVKSAISKETLIEGDGFTKADMIGTNLSSGTTIQMHSSRSVDEAMELNNNNNNTSSKYDSGIAVGASDNSRQSEARSRNLLLNKTLNVRTSDSTMLAFKSPEIETVYTMSKQRIQTRGKSQDGDQPKILSPVIEVPSAPGLLQIQKMYLPNENMSFMALVTKKLNGNAGDDISTTSTASIAVRSSFIPESGCSTVRSISTTASVSSAIKAPKVQSTRGSGGSPRGSSSLSSSRSSVASSRAIPTLKRPPVSGAHIATRTTTATTNVHTTTALKTSNKLTKARDSLGLARNHLNGNTVRKTSSAVGDKARIAHANDTHTTPPMLHSNIASTVTHTTTGVIENMRKALEQRLNITLPHERDQLATSLADGIHLCNFANSVRIRAVPTVLTPPSLNTPLSFPKCRRNVENFLSACRRIGVPEVCILIAFIVLSTLLICTNLNDKLEFAIIIQILISAFAVCLSFRLISLLHGYRPYIDDGEEPIFARLL</sequence>
<dbReference type="Pfam" id="PF00560">
    <property type="entry name" value="LRR_1"/>
    <property type="match status" value="1"/>
</dbReference>
<evidence type="ECO:0000256" key="4">
    <source>
        <dbReference type="SAM" id="Phobius"/>
    </source>
</evidence>
<dbReference type="InterPro" id="IPR001715">
    <property type="entry name" value="CH_dom"/>
</dbReference>
<gene>
    <name evidence="6" type="ORF">TCNE_LOCUS18</name>
</gene>
<dbReference type="InterPro" id="IPR032675">
    <property type="entry name" value="LRR_dom_sf"/>
</dbReference>
<dbReference type="PROSITE" id="PS51450">
    <property type="entry name" value="LRR"/>
    <property type="match status" value="2"/>
</dbReference>
<dbReference type="PANTHER" id="PTHR48051">
    <property type="match status" value="1"/>
</dbReference>
<reference evidence="6 7" key="2">
    <citation type="submission" date="2018-11" db="EMBL/GenBank/DDBJ databases">
        <authorList>
            <consortium name="Pathogen Informatics"/>
        </authorList>
    </citation>
    <scope>NUCLEOTIDE SEQUENCE [LARGE SCALE GENOMIC DNA]</scope>
</reference>
<name>A0A183TUU8_TOXCA</name>
<keyword evidence="7" id="KW-1185">Reference proteome</keyword>
<feature type="domain" description="Calponin-homology (CH)" evidence="5">
    <location>
        <begin position="820"/>
        <end position="935"/>
    </location>
</feature>
<dbReference type="Proteomes" id="UP000050794">
    <property type="component" value="Unassembled WGS sequence"/>
</dbReference>
<dbReference type="InterPro" id="IPR036872">
    <property type="entry name" value="CH_dom_sf"/>
</dbReference>